<sequence length="301" mass="32237">MLTNMGFLANSALTIGVSGVGTLAYGLVEGQAFTTRRLDLAVLPVGSESIRVLHISDLHITPAQTRKIHWVKSLAKLEPDFVVGTGDFLAHTLAVPAVVEAMDELMDIPGAFVLGSNDYFAPTLKNPLQYFNKDRAINAGGEALPTSELVEQLTEAGWLDLNNKQSNITINGVKIHARGTDDPHIMKDNYAAVAGAFANDSFALGITHAPYRRVLESFETDNADLVLAGHTHGGQVCLPFFGALVTNCDLPNNQAKGYSEFGNSKMPLHVSAGVGTSPFTPIRIACRPEATLLNLTAKEIK</sequence>
<dbReference type="GO" id="GO:0016020">
    <property type="term" value="C:membrane"/>
    <property type="evidence" value="ECO:0007669"/>
    <property type="project" value="GOC"/>
</dbReference>
<keyword evidence="1" id="KW-0812">Transmembrane</keyword>
<feature type="domain" description="Calcineurin-like phosphoesterase" evidence="2">
    <location>
        <begin position="50"/>
        <end position="233"/>
    </location>
</feature>
<evidence type="ECO:0000259" key="2">
    <source>
        <dbReference type="Pfam" id="PF00149"/>
    </source>
</evidence>
<accession>A0A094QVA5</accession>
<dbReference type="InterPro" id="IPR051158">
    <property type="entry name" value="Metallophosphoesterase_sf"/>
</dbReference>
<comment type="caution">
    <text evidence="3">The sequence shown here is derived from an EMBL/GenBank/DDBJ whole genome shotgun (WGS) entry which is preliminary data.</text>
</comment>
<feature type="transmembrane region" description="Helical" evidence="1">
    <location>
        <begin position="6"/>
        <end position="28"/>
    </location>
</feature>
<dbReference type="PANTHER" id="PTHR31302">
    <property type="entry name" value="TRANSMEMBRANE PROTEIN WITH METALLOPHOSPHOESTERASE DOMAIN-RELATED"/>
    <property type="match status" value="1"/>
</dbReference>
<dbReference type="GO" id="GO:0008758">
    <property type="term" value="F:UDP-2,3-diacylglucosamine hydrolase activity"/>
    <property type="evidence" value="ECO:0007669"/>
    <property type="project" value="TreeGrafter"/>
</dbReference>
<organism evidence="3">
    <name type="scientific">freshwater metagenome</name>
    <dbReference type="NCBI Taxonomy" id="449393"/>
    <lineage>
        <taxon>unclassified sequences</taxon>
        <taxon>metagenomes</taxon>
        <taxon>ecological metagenomes</taxon>
    </lineage>
</organism>
<proteinExistence type="predicted"/>
<dbReference type="SUPFAM" id="SSF56300">
    <property type="entry name" value="Metallo-dependent phosphatases"/>
    <property type="match status" value="1"/>
</dbReference>
<gene>
    <name evidence="3" type="ORF">GM51_8700</name>
</gene>
<dbReference type="GO" id="GO:0009245">
    <property type="term" value="P:lipid A biosynthetic process"/>
    <property type="evidence" value="ECO:0007669"/>
    <property type="project" value="TreeGrafter"/>
</dbReference>
<reference evidence="3" key="1">
    <citation type="submission" date="2014-06" db="EMBL/GenBank/DDBJ databases">
        <title>Key roles for freshwater Actinobacteria revealed by deep metagenomic sequencing.</title>
        <authorList>
            <person name="Ghai R."/>
            <person name="Mizuno C.M."/>
            <person name="Picazo A."/>
            <person name="Camacho A."/>
            <person name="Rodriguez-Valera F."/>
        </authorList>
    </citation>
    <scope>NUCLEOTIDE SEQUENCE</scope>
</reference>
<dbReference type="Gene3D" id="3.60.21.10">
    <property type="match status" value="1"/>
</dbReference>
<protein>
    <recommendedName>
        <fullName evidence="2">Calcineurin-like phosphoesterase domain-containing protein</fullName>
    </recommendedName>
</protein>
<keyword evidence="1" id="KW-1133">Transmembrane helix</keyword>
<name>A0A094QVA5_9ZZZZ</name>
<dbReference type="InterPro" id="IPR004843">
    <property type="entry name" value="Calcineurin-like_PHP"/>
</dbReference>
<evidence type="ECO:0000256" key="1">
    <source>
        <dbReference type="SAM" id="Phobius"/>
    </source>
</evidence>
<dbReference type="PANTHER" id="PTHR31302:SF20">
    <property type="entry name" value="CONSERVED PROTEIN"/>
    <property type="match status" value="1"/>
</dbReference>
<evidence type="ECO:0000313" key="3">
    <source>
        <dbReference type="EMBL" id="KGA18261.1"/>
    </source>
</evidence>
<keyword evidence="1" id="KW-0472">Membrane</keyword>
<dbReference type="AlphaFoldDB" id="A0A094QVA5"/>
<dbReference type="InterPro" id="IPR029052">
    <property type="entry name" value="Metallo-depent_PP-like"/>
</dbReference>
<dbReference type="EMBL" id="JNSL01000046">
    <property type="protein sequence ID" value="KGA18261.1"/>
    <property type="molecule type" value="Genomic_DNA"/>
</dbReference>
<dbReference type="Pfam" id="PF00149">
    <property type="entry name" value="Metallophos"/>
    <property type="match status" value="1"/>
</dbReference>